<protein>
    <submittedName>
        <fullName evidence="1">Uncharacterized protein</fullName>
    </submittedName>
</protein>
<evidence type="ECO:0000313" key="1">
    <source>
        <dbReference type="EMBL" id="MBW4668023.1"/>
    </source>
</evidence>
<sequence length="42" mass="4382">MVLQELASATILIIGTGNIGQAIASRAMLALSPIFQLLEDPT</sequence>
<comment type="caution">
    <text evidence="1">The sequence shown here is derived from an EMBL/GenBank/DDBJ whole genome shotgun (WGS) entry which is preliminary data.</text>
</comment>
<dbReference type="AlphaFoldDB" id="A0A951URW1"/>
<name>A0A951URW1_9CYAN</name>
<accession>A0A951URW1</accession>
<gene>
    <name evidence="1" type="ORF">KME60_11500</name>
</gene>
<reference evidence="1" key="2">
    <citation type="journal article" date="2022" name="Microbiol. Resour. Announc.">
        <title>Metagenome Sequencing to Explore Phylogenomics of Terrestrial Cyanobacteria.</title>
        <authorList>
            <person name="Ward R.D."/>
            <person name="Stajich J.E."/>
            <person name="Johansen J.R."/>
            <person name="Huntemann M."/>
            <person name="Clum A."/>
            <person name="Foster B."/>
            <person name="Foster B."/>
            <person name="Roux S."/>
            <person name="Palaniappan K."/>
            <person name="Varghese N."/>
            <person name="Mukherjee S."/>
            <person name="Reddy T.B.K."/>
            <person name="Daum C."/>
            <person name="Copeland A."/>
            <person name="Chen I.A."/>
            <person name="Ivanova N.N."/>
            <person name="Kyrpides N.C."/>
            <person name="Shapiro N."/>
            <person name="Eloe-Fadrosh E.A."/>
            <person name="Pietrasiak N."/>
        </authorList>
    </citation>
    <scope>NUCLEOTIDE SEQUENCE</scope>
    <source>
        <strain evidence="1">GSE-NOS-MK-12-04C</strain>
    </source>
</reference>
<dbReference type="EMBL" id="JAHHGZ010000010">
    <property type="protein sequence ID" value="MBW4668023.1"/>
    <property type="molecule type" value="Genomic_DNA"/>
</dbReference>
<evidence type="ECO:0000313" key="2">
    <source>
        <dbReference type="Proteomes" id="UP000729701"/>
    </source>
</evidence>
<dbReference type="Proteomes" id="UP000729701">
    <property type="component" value="Unassembled WGS sequence"/>
</dbReference>
<organism evidence="1 2">
    <name type="scientific">Cyanomargarita calcarea GSE-NOS-MK-12-04C</name>
    <dbReference type="NCBI Taxonomy" id="2839659"/>
    <lineage>
        <taxon>Bacteria</taxon>
        <taxon>Bacillati</taxon>
        <taxon>Cyanobacteriota</taxon>
        <taxon>Cyanophyceae</taxon>
        <taxon>Nostocales</taxon>
        <taxon>Cyanomargaritaceae</taxon>
        <taxon>Cyanomargarita</taxon>
    </lineage>
</organism>
<reference evidence="1" key="1">
    <citation type="submission" date="2021-05" db="EMBL/GenBank/DDBJ databases">
        <authorList>
            <person name="Pietrasiak N."/>
            <person name="Ward R."/>
            <person name="Stajich J.E."/>
            <person name="Kurbessoian T."/>
        </authorList>
    </citation>
    <scope>NUCLEOTIDE SEQUENCE</scope>
    <source>
        <strain evidence="1">GSE-NOS-MK-12-04C</strain>
    </source>
</reference>
<proteinExistence type="predicted"/>